<dbReference type="EMBL" id="CP109441">
    <property type="protein sequence ID" value="WUV46237.1"/>
    <property type="molecule type" value="Genomic_DNA"/>
</dbReference>
<evidence type="ECO:0000256" key="1">
    <source>
        <dbReference type="SAM" id="SignalP"/>
    </source>
</evidence>
<dbReference type="InterPro" id="IPR006311">
    <property type="entry name" value="TAT_signal"/>
</dbReference>
<feature type="signal peptide" evidence="1">
    <location>
        <begin position="1"/>
        <end position="21"/>
    </location>
</feature>
<dbReference type="Gene3D" id="2.115.10.20">
    <property type="entry name" value="Glycosyl hydrolase domain, family 43"/>
    <property type="match status" value="1"/>
</dbReference>
<dbReference type="CDD" id="cd08983">
    <property type="entry name" value="GH43_Bt3655-like"/>
    <property type="match status" value="1"/>
</dbReference>
<sequence>MLLSRRSLLALAAALPAAGHAAATQRPRSVPRYTMTAFTNDSETDLYVYESDDAITFRQLCGPAYRPPTGLLRDPSVFRNIDGYYYLTYTTGWEGRTIGFAYSADRMNWSHLYDITMPLPGVTSTWAPEWFIDTDRSINVIVSLSDGYRFTPHLITAESKLRSWSVPRPMIGLAQPDNTSYGYIDTTVVRADRRYYAFTKNESTKYIELAVADHLLGPYTFVATDDWAGWGTPIEGQCVIALPDGGWRIYFDAYTDHQYFYSDCYDDLRTWTTPLELPEISGTVRHFTVFPEFIEQPDS</sequence>
<accession>A0ABZ1YWI2</accession>
<dbReference type="GO" id="GO:0016787">
    <property type="term" value="F:hydrolase activity"/>
    <property type="evidence" value="ECO:0007669"/>
    <property type="project" value="UniProtKB-KW"/>
</dbReference>
<reference evidence="2" key="1">
    <citation type="submission" date="2022-10" db="EMBL/GenBank/DDBJ databases">
        <title>The complete genomes of actinobacterial strains from the NBC collection.</title>
        <authorList>
            <person name="Joergensen T.S."/>
            <person name="Alvarez Arevalo M."/>
            <person name="Sterndorff E.B."/>
            <person name="Faurdal D."/>
            <person name="Vuksanovic O."/>
            <person name="Mourched A.-S."/>
            <person name="Charusanti P."/>
            <person name="Shaw S."/>
            <person name="Blin K."/>
            <person name="Weber T."/>
        </authorList>
    </citation>
    <scope>NUCLEOTIDE SEQUENCE</scope>
    <source>
        <strain evidence="2">NBC_01482</strain>
    </source>
</reference>
<dbReference type="Proteomes" id="UP001432062">
    <property type="component" value="Chromosome"/>
</dbReference>
<keyword evidence="2" id="KW-0378">Hydrolase</keyword>
<dbReference type="PROSITE" id="PS51318">
    <property type="entry name" value="TAT"/>
    <property type="match status" value="1"/>
</dbReference>
<keyword evidence="3" id="KW-1185">Reference proteome</keyword>
<keyword evidence="1" id="KW-0732">Signal</keyword>
<feature type="chain" id="PRO_5045742003" evidence="1">
    <location>
        <begin position="22"/>
        <end position="299"/>
    </location>
</feature>
<dbReference type="InterPro" id="IPR023296">
    <property type="entry name" value="Glyco_hydro_beta-prop_sf"/>
</dbReference>
<dbReference type="SUPFAM" id="SSF75005">
    <property type="entry name" value="Arabinanase/levansucrase/invertase"/>
    <property type="match status" value="1"/>
</dbReference>
<name>A0ABZ1YWI2_9NOCA</name>
<proteinExistence type="predicted"/>
<evidence type="ECO:0000313" key="3">
    <source>
        <dbReference type="Proteomes" id="UP001432062"/>
    </source>
</evidence>
<gene>
    <name evidence="2" type="ORF">OG563_45485</name>
</gene>
<dbReference type="RefSeq" id="WP_329409826.1">
    <property type="nucleotide sequence ID" value="NZ_CP109441.1"/>
</dbReference>
<evidence type="ECO:0000313" key="2">
    <source>
        <dbReference type="EMBL" id="WUV46237.1"/>
    </source>
</evidence>
<organism evidence="2 3">
    <name type="scientific">Nocardia vinacea</name>
    <dbReference type="NCBI Taxonomy" id="96468"/>
    <lineage>
        <taxon>Bacteria</taxon>
        <taxon>Bacillati</taxon>
        <taxon>Actinomycetota</taxon>
        <taxon>Actinomycetes</taxon>
        <taxon>Mycobacteriales</taxon>
        <taxon>Nocardiaceae</taxon>
        <taxon>Nocardia</taxon>
    </lineage>
</organism>
<protein>
    <submittedName>
        <fullName evidence="2">Glycoside hydrolase family 43 protein</fullName>
    </submittedName>
</protein>